<organism evidence="2 3">
    <name type="scientific">Candidatus Yanofskybacteria bacterium GW2011_GWD2_39_48</name>
    <dbReference type="NCBI Taxonomy" id="1619031"/>
    <lineage>
        <taxon>Bacteria</taxon>
        <taxon>Candidatus Yanofskyibacteriota</taxon>
    </lineage>
</organism>
<dbReference type="Proteomes" id="UP000034764">
    <property type="component" value="Unassembled WGS sequence"/>
</dbReference>
<feature type="transmembrane region" description="Helical" evidence="1">
    <location>
        <begin position="20"/>
        <end position="38"/>
    </location>
</feature>
<sequence>MTMMLQKGSWNELFSRVFSWRFVFTLLGIIGICVEVFYKNKDAGEAGTFFLIIGCGLYIAHAVINDSKPKGS</sequence>
<gene>
    <name evidence="2" type="ORF">UT53_C0042G0006</name>
</gene>
<evidence type="ECO:0000313" key="2">
    <source>
        <dbReference type="EMBL" id="KKR22365.1"/>
    </source>
</evidence>
<dbReference type="AlphaFoldDB" id="A0A0G0RIK1"/>
<feature type="transmembrane region" description="Helical" evidence="1">
    <location>
        <begin position="45"/>
        <end position="64"/>
    </location>
</feature>
<dbReference type="EMBL" id="LBXD01000042">
    <property type="protein sequence ID" value="KKR22365.1"/>
    <property type="molecule type" value="Genomic_DNA"/>
</dbReference>
<reference evidence="2 3" key="1">
    <citation type="journal article" date="2015" name="Nature">
        <title>rRNA introns, odd ribosomes, and small enigmatic genomes across a large radiation of phyla.</title>
        <authorList>
            <person name="Brown C.T."/>
            <person name="Hug L.A."/>
            <person name="Thomas B.C."/>
            <person name="Sharon I."/>
            <person name="Castelle C.J."/>
            <person name="Singh A."/>
            <person name="Wilkins M.J."/>
            <person name="Williams K.H."/>
            <person name="Banfield J.F."/>
        </authorList>
    </citation>
    <scope>NUCLEOTIDE SEQUENCE [LARGE SCALE GENOMIC DNA]</scope>
</reference>
<accession>A0A0G0RIK1</accession>
<comment type="caution">
    <text evidence="2">The sequence shown here is derived from an EMBL/GenBank/DDBJ whole genome shotgun (WGS) entry which is preliminary data.</text>
</comment>
<keyword evidence="1" id="KW-0472">Membrane</keyword>
<protein>
    <submittedName>
        <fullName evidence="2">Uncharacterized protein</fullName>
    </submittedName>
</protein>
<keyword evidence="1" id="KW-1133">Transmembrane helix</keyword>
<proteinExistence type="predicted"/>
<evidence type="ECO:0000313" key="3">
    <source>
        <dbReference type="Proteomes" id="UP000034764"/>
    </source>
</evidence>
<keyword evidence="1" id="KW-0812">Transmembrane</keyword>
<name>A0A0G0RIK1_9BACT</name>
<evidence type="ECO:0000256" key="1">
    <source>
        <dbReference type="SAM" id="Phobius"/>
    </source>
</evidence>